<dbReference type="InterPro" id="IPR018490">
    <property type="entry name" value="cNMP-bd_dom_sf"/>
</dbReference>
<protein>
    <recommendedName>
        <fullName evidence="1">Cyclic nucleotide-binding domain-containing protein</fullName>
    </recommendedName>
</protein>
<dbReference type="CDD" id="cd00038">
    <property type="entry name" value="CAP_ED"/>
    <property type="match status" value="2"/>
</dbReference>
<dbReference type="AlphaFoldDB" id="A0A3B1AQ01"/>
<dbReference type="InterPro" id="IPR018488">
    <property type="entry name" value="cNMP-bd_CS"/>
</dbReference>
<reference evidence="2" key="1">
    <citation type="submission" date="2018-06" db="EMBL/GenBank/DDBJ databases">
        <authorList>
            <person name="Zhirakovskaya E."/>
        </authorList>
    </citation>
    <scope>NUCLEOTIDE SEQUENCE</scope>
</reference>
<dbReference type="SUPFAM" id="SSF51206">
    <property type="entry name" value="cAMP-binding domain-like"/>
    <property type="match status" value="2"/>
</dbReference>
<dbReference type="PANTHER" id="PTHR23011:SF28">
    <property type="entry name" value="CYCLIC NUCLEOTIDE-BINDING DOMAIN CONTAINING PROTEIN"/>
    <property type="match status" value="1"/>
</dbReference>
<name>A0A3B1AQ01_9ZZZZ</name>
<dbReference type="InterPro" id="IPR014710">
    <property type="entry name" value="RmlC-like_jellyroll"/>
</dbReference>
<sequence length="313" mass="35065">MNKEAKIDAGPAPQALREIAEDAIASQLAFGELLSADEKRYLLDHGVVRSARAGEIICEQNKFDGRVYILVIGEVEVSEGRGRDKVALANLFRGEIFGEISALFKLPRISTVTVTRPSVMLELSGDVLEKLINDRSLLRDAVLQRYHHRIIETALRAVSLFRYLPAKNLQILADNAILSSFSVNTEIVREHDSGDSLYLIISGSASVSREINGEVLNIALLRQGEYFGEWSVLTGAPRAATVTALSQVEVLQVDCQPFLRFIQDNPQVRDRLDLVAYNRHAQTTQPEWHQASEDDLDEIVEEIENIIDREPRY</sequence>
<dbReference type="Pfam" id="PF00027">
    <property type="entry name" value="cNMP_binding"/>
    <property type="match status" value="2"/>
</dbReference>
<proteinExistence type="predicted"/>
<feature type="domain" description="Cyclic nucleotide-binding" evidence="1">
    <location>
        <begin position="160"/>
        <end position="272"/>
    </location>
</feature>
<accession>A0A3B1AQ01</accession>
<organism evidence="2">
    <name type="scientific">hydrothermal vent metagenome</name>
    <dbReference type="NCBI Taxonomy" id="652676"/>
    <lineage>
        <taxon>unclassified sequences</taxon>
        <taxon>metagenomes</taxon>
        <taxon>ecological metagenomes</taxon>
    </lineage>
</organism>
<dbReference type="PRINTS" id="PR00103">
    <property type="entry name" value="CAMPKINASE"/>
</dbReference>
<dbReference type="Gene3D" id="2.60.120.10">
    <property type="entry name" value="Jelly Rolls"/>
    <property type="match status" value="2"/>
</dbReference>
<dbReference type="EMBL" id="UOFY01000004">
    <property type="protein sequence ID" value="VAX05812.1"/>
    <property type="molecule type" value="Genomic_DNA"/>
</dbReference>
<evidence type="ECO:0000313" key="2">
    <source>
        <dbReference type="EMBL" id="VAX05812.1"/>
    </source>
</evidence>
<evidence type="ECO:0000259" key="1">
    <source>
        <dbReference type="PROSITE" id="PS50042"/>
    </source>
</evidence>
<dbReference type="PROSITE" id="PS00889">
    <property type="entry name" value="CNMP_BINDING_2"/>
    <property type="match status" value="1"/>
</dbReference>
<dbReference type="InterPro" id="IPR000595">
    <property type="entry name" value="cNMP-bd_dom"/>
</dbReference>
<gene>
    <name evidence="2" type="ORF">MNBD_GAMMA25-601</name>
</gene>
<feature type="domain" description="Cyclic nucleotide-binding" evidence="1">
    <location>
        <begin position="30"/>
        <end position="149"/>
    </location>
</feature>
<dbReference type="SMART" id="SM00100">
    <property type="entry name" value="cNMP"/>
    <property type="match status" value="2"/>
</dbReference>
<dbReference type="PROSITE" id="PS50042">
    <property type="entry name" value="CNMP_BINDING_3"/>
    <property type="match status" value="2"/>
</dbReference>
<dbReference type="PANTHER" id="PTHR23011">
    <property type="entry name" value="CYCLIC NUCLEOTIDE-BINDING DOMAIN CONTAINING PROTEIN"/>
    <property type="match status" value="1"/>
</dbReference>